<name>A0ABW1AQH0_9RHOO</name>
<dbReference type="Gene3D" id="1.10.10.10">
    <property type="entry name" value="Winged helix-like DNA-binding domain superfamily/Winged helix DNA-binding domain"/>
    <property type="match status" value="1"/>
</dbReference>
<evidence type="ECO:0000313" key="7">
    <source>
        <dbReference type="EMBL" id="MFC5769475.1"/>
    </source>
</evidence>
<evidence type="ECO:0000313" key="8">
    <source>
        <dbReference type="Proteomes" id="UP001595974"/>
    </source>
</evidence>
<keyword evidence="8" id="KW-1185">Reference proteome</keyword>
<dbReference type="InterPro" id="IPR007627">
    <property type="entry name" value="RNA_pol_sigma70_r2"/>
</dbReference>
<evidence type="ECO:0000256" key="3">
    <source>
        <dbReference type="ARBA" id="ARBA00023082"/>
    </source>
</evidence>
<evidence type="ECO:0000259" key="5">
    <source>
        <dbReference type="Pfam" id="PF04542"/>
    </source>
</evidence>
<keyword evidence="3" id="KW-0731">Sigma factor</keyword>
<reference evidence="8" key="1">
    <citation type="journal article" date="2019" name="Int. J. Syst. Evol. Microbiol.">
        <title>The Global Catalogue of Microorganisms (GCM) 10K type strain sequencing project: providing services to taxonomists for standard genome sequencing and annotation.</title>
        <authorList>
            <consortium name="The Broad Institute Genomics Platform"/>
            <consortium name="The Broad Institute Genome Sequencing Center for Infectious Disease"/>
            <person name="Wu L."/>
            <person name="Ma J."/>
        </authorList>
    </citation>
    <scope>NUCLEOTIDE SEQUENCE [LARGE SCALE GENOMIC DNA]</scope>
    <source>
        <strain evidence="8">SHR3</strain>
    </source>
</reference>
<comment type="similarity">
    <text evidence="1">Belongs to the sigma-70 factor family. ECF subfamily.</text>
</comment>
<dbReference type="EMBL" id="JBHSOG010000030">
    <property type="protein sequence ID" value="MFC5769475.1"/>
    <property type="molecule type" value="Genomic_DNA"/>
</dbReference>
<accession>A0ABW1AQH0</accession>
<dbReference type="SUPFAM" id="SSF88659">
    <property type="entry name" value="Sigma3 and sigma4 domains of RNA polymerase sigma factors"/>
    <property type="match status" value="1"/>
</dbReference>
<feature type="domain" description="RNA polymerase sigma-70 region 2" evidence="5">
    <location>
        <begin position="15"/>
        <end position="80"/>
    </location>
</feature>
<dbReference type="PANTHER" id="PTHR43133:SF63">
    <property type="entry name" value="RNA POLYMERASE SIGMA FACTOR FECI-RELATED"/>
    <property type="match status" value="1"/>
</dbReference>
<dbReference type="RefSeq" id="WP_096446662.1">
    <property type="nucleotide sequence ID" value="NZ_JBHSOG010000030.1"/>
</dbReference>
<keyword evidence="4" id="KW-0804">Transcription</keyword>
<dbReference type="InterPro" id="IPR036388">
    <property type="entry name" value="WH-like_DNA-bd_sf"/>
</dbReference>
<dbReference type="InterPro" id="IPR013325">
    <property type="entry name" value="RNA_pol_sigma_r2"/>
</dbReference>
<dbReference type="Pfam" id="PF08281">
    <property type="entry name" value="Sigma70_r4_2"/>
    <property type="match status" value="1"/>
</dbReference>
<dbReference type="SUPFAM" id="SSF88946">
    <property type="entry name" value="Sigma2 domain of RNA polymerase sigma factors"/>
    <property type="match status" value="1"/>
</dbReference>
<evidence type="ECO:0000256" key="1">
    <source>
        <dbReference type="ARBA" id="ARBA00010641"/>
    </source>
</evidence>
<dbReference type="Proteomes" id="UP001595974">
    <property type="component" value="Unassembled WGS sequence"/>
</dbReference>
<comment type="caution">
    <text evidence="7">The sequence shown here is derived from an EMBL/GenBank/DDBJ whole genome shotgun (WGS) entry which is preliminary data.</text>
</comment>
<dbReference type="InterPro" id="IPR014284">
    <property type="entry name" value="RNA_pol_sigma-70_dom"/>
</dbReference>
<dbReference type="Gene3D" id="1.10.1740.10">
    <property type="match status" value="1"/>
</dbReference>
<protein>
    <submittedName>
        <fullName evidence="7">Sigma-70 family RNA polymerase sigma factor</fullName>
    </submittedName>
</protein>
<proteinExistence type="inferred from homology"/>
<evidence type="ECO:0000256" key="2">
    <source>
        <dbReference type="ARBA" id="ARBA00023015"/>
    </source>
</evidence>
<evidence type="ECO:0000259" key="6">
    <source>
        <dbReference type="Pfam" id="PF08281"/>
    </source>
</evidence>
<gene>
    <name evidence="7" type="ORF">ACFPTN_08815</name>
</gene>
<dbReference type="InterPro" id="IPR013249">
    <property type="entry name" value="RNA_pol_sigma70_r4_t2"/>
</dbReference>
<dbReference type="PANTHER" id="PTHR43133">
    <property type="entry name" value="RNA POLYMERASE ECF-TYPE SIGMA FACTO"/>
    <property type="match status" value="1"/>
</dbReference>
<sequence length="171" mass="18998">MSAEAAVQQQVHAWYSDHHGWLKAWLCRTLGCPHRAADVAHNTFLRVIAGRHSLADVQQPRAWLTTTAKRLIVDEVRRERIEQAYLAELAALGEDDWSPSPEQILAAVQALMQLCSVLESVSAKARTAFVRHYIDGETQAAVADELGVSTKMIQKYLVRVLVEVRCIGLGA</sequence>
<dbReference type="InterPro" id="IPR039425">
    <property type="entry name" value="RNA_pol_sigma-70-like"/>
</dbReference>
<dbReference type="Pfam" id="PF04542">
    <property type="entry name" value="Sigma70_r2"/>
    <property type="match status" value="1"/>
</dbReference>
<evidence type="ECO:0000256" key="4">
    <source>
        <dbReference type="ARBA" id="ARBA00023163"/>
    </source>
</evidence>
<organism evidence="7 8">
    <name type="scientific">Thauera sinica</name>
    <dbReference type="NCBI Taxonomy" id="2665146"/>
    <lineage>
        <taxon>Bacteria</taxon>
        <taxon>Pseudomonadati</taxon>
        <taxon>Pseudomonadota</taxon>
        <taxon>Betaproteobacteria</taxon>
        <taxon>Rhodocyclales</taxon>
        <taxon>Zoogloeaceae</taxon>
        <taxon>Thauera</taxon>
    </lineage>
</organism>
<keyword evidence="2" id="KW-0805">Transcription regulation</keyword>
<dbReference type="NCBIfam" id="TIGR02937">
    <property type="entry name" value="sigma70-ECF"/>
    <property type="match status" value="1"/>
</dbReference>
<dbReference type="InterPro" id="IPR013324">
    <property type="entry name" value="RNA_pol_sigma_r3/r4-like"/>
</dbReference>
<feature type="domain" description="RNA polymerase sigma factor 70 region 4 type 2" evidence="6">
    <location>
        <begin position="116"/>
        <end position="161"/>
    </location>
</feature>